<reference evidence="1 2" key="4">
    <citation type="journal article" date="2020" name="Sci. Rep.">
        <title>beta-carboline chemical signals induce reveromycin production through a LuxR family regulator in Streptomyces sp. SN-593.</title>
        <authorList>
            <person name="Panthee S."/>
            <person name="Kito N."/>
            <person name="Hayashi T."/>
            <person name="Shimizu T."/>
            <person name="Ishikawa J."/>
            <person name="Hamamoto H."/>
            <person name="Osada H."/>
            <person name="Takahashi S."/>
        </authorList>
    </citation>
    <scope>NUCLEOTIDE SEQUENCE [LARGE SCALE GENOMIC DNA]</scope>
    <source>
        <strain evidence="1 2">SN-593</strain>
    </source>
</reference>
<dbReference type="AlphaFoldDB" id="A0A7U3VPT6"/>
<evidence type="ECO:0008006" key="3">
    <source>
        <dbReference type="Google" id="ProtNLM"/>
    </source>
</evidence>
<sequence length="138" mass="14687">MVGLEIAAGYLIAWAVRKARRAAGRLDEEADAAVDTALDHLHDVVARKLGREPALVALEREGAASAEGPLLSTQIEVRHALEGAVRQDPRFAADVAAAVERLRSLAPEAGDRHSLDLRGARGVQINNSAGNSQVNHFN</sequence>
<evidence type="ECO:0000313" key="1">
    <source>
        <dbReference type="EMBL" id="BBA99087.1"/>
    </source>
</evidence>
<dbReference type="RefSeq" id="WP_202235122.1">
    <property type="nucleotide sequence ID" value="NZ_AP018365.1"/>
</dbReference>
<proteinExistence type="predicted"/>
<accession>A0A7U3VPT6</accession>
<gene>
    <name evidence="1" type="ORF">RVR_5561</name>
</gene>
<reference evidence="1 2" key="1">
    <citation type="journal article" date="2010" name="J. Bacteriol.">
        <title>Biochemical characterization of a novel indole prenyltransferase from Streptomyces sp. SN-593.</title>
        <authorList>
            <person name="Takahashi S."/>
            <person name="Takagi H."/>
            <person name="Toyoda A."/>
            <person name="Uramoto M."/>
            <person name="Nogawa T."/>
            <person name="Ueki M."/>
            <person name="Sakaki Y."/>
            <person name="Osada H."/>
        </authorList>
    </citation>
    <scope>NUCLEOTIDE SEQUENCE [LARGE SCALE GENOMIC DNA]</scope>
    <source>
        <strain evidence="1 2">SN-593</strain>
    </source>
</reference>
<evidence type="ECO:0000313" key="2">
    <source>
        <dbReference type="Proteomes" id="UP000595703"/>
    </source>
</evidence>
<dbReference type="EMBL" id="AP018365">
    <property type="protein sequence ID" value="BBA99087.1"/>
    <property type="molecule type" value="Genomic_DNA"/>
</dbReference>
<dbReference type="Proteomes" id="UP000595703">
    <property type="component" value="Chromosome"/>
</dbReference>
<reference evidence="1 2" key="2">
    <citation type="journal article" date="2011" name="J. Antibiot.">
        <title>Furaquinocins I and J: novel polyketide isoprenoid hybrid compounds from Streptomyces reveromyceticus SN-593.</title>
        <authorList>
            <person name="Panthee S."/>
            <person name="Takahashi S."/>
            <person name="Takagi H."/>
            <person name="Nogawa T."/>
            <person name="Oowada E."/>
            <person name="Uramoto M."/>
            <person name="Osada H."/>
        </authorList>
    </citation>
    <scope>NUCLEOTIDE SEQUENCE [LARGE SCALE GENOMIC DNA]</scope>
    <source>
        <strain evidence="1 2">SN-593</strain>
    </source>
</reference>
<name>A0A7U3VPT6_9ACTN</name>
<dbReference type="KEGG" id="arev:RVR_5561"/>
<reference evidence="1 2" key="3">
    <citation type="journal article" date="2011" name="Nat. Chem. Biol.">
        <title>Reveromycin A biosynthesis uses RevG and RevJ for stereospecific spiroacetal formation.</title>
        <authorList>
            <person name="Takahashi S."/>
            <person name="Toyoda A."/>
            <person name="Sekiyama Y."/>
            <person name="Takagi H."/>
            <person name="Nogawa T."/>
            <person name="Uramoto M."/>
            <person name="Suzuki R."/>
            <person name="Koshino H."/>
            <person name="Kumano T."/>
            <person name="Panthee S."/>
            <person name="Dairi T."/>
            <person name="Ishikawa J."/>
            <person name="Ikeda H."/>
            <person name="Sakaki Y."/>
            <person name="Osada H."/>
        </authorList>
    </citation>
    <scope>NUCLEOTIDE SEQUENCE [LARGE SCALE GENOMIC DNA]</scope>
    <source>
        <strain evidence="1 2">SN-593</strain>
    </source>
</reference>
<keyword evidence="2" id="KW-1185">Reference proteome</keyword>
<protein>
    <recommendedName>
        <fullName evidence="3">Chromosome partitioning protein</fullName>
    </recommendedName>
</protein>
<organism evidence="1 2">
    <name type="scientific">Actinacidiphila reveromycinica</name>
    <dbReference type="NCBI Taxonomy" id="659352"/>
    <lineage>
        <taxon>Bacteria</taxon>
        <taxon>Bacillati</taxon>
        <taxon>Actinomycetota</taxon>
        <taxon>Actinomycetes</taxon>
        <taxon>Kitasatosporales</taxon>
        <taxon>Streptomycetaceae</taxon>
        <taxon>Actinacidiphila</taxon>
    </lineage>
</organism>